<keyword evidence="5" id="KW-0812">Transmembrane</keyword>
<feature type="transmembrane region" description="Helical" evidence="5">
    <location>
        <begin position="696"/>
        <end position="718"/>
    </location>
</feature>
<dbReference type="InterPro" id="IPR028974">
    <property type="entry name" value="TSP_type-3_rpt"/>
</dbReference>
<evidence type="ECO:0000256" key="3">
    <source>
        <dbReference type="ARBA" id="ARBA00022729"/>
    </source>
</evidence>
<dbReference type="InterPro" id="IPR059100">
    <property type="entry name" value="TSP3_bac"/>
</dbReference>
<evidence type="ECO:0000256" key="2">
    <source>
        <dbReference type="ARBA" id="ARBA00022525"/>
    </source>
</evidence>
<evidence type="ECO:0000256" key="4">
    <source>
        <dbReference type="ARBA" id="ARBA00022837"/>
    </source>
</evidence>
<evidence type="ECO:0000256" key="1">
    <source>
        <dbReference type="ARBA" id="ARBA00004613"/>
    </source>
</evidence>
<dbReference type="AlphaFoldDB" id="A0A1G2CYW5"/>
<dbReference type="Gene3D" id="2.60.40.10">
    <property type="entry name" value="Immunoglobulins"/>
    <property type="match status" value="1"/>
</dbReference>
<evidence type="ECO:0000313" key="7">
    <source>
        <dbReference type="Proteomes" id="UP000177122"/>
    </source>
</evidence>
<dbReference type="Proteomes" id="UP000177122">
    <property type="component" value="Unassembled WGS sequence"/>
</dbReference>
<feature type="transmembrane region" description="Helical" evidence="5">
    <location>
        <begin position="9"/>
        <end position="33"/>
    </location>
</feature>
<keyword evidence="5" id="KW-0472">Membrane</keyword>
<protein>
    <recommendedName>
        <fullName evidence="8">Bacterial Ig-like domain-containing protein</fullName>
    </recommendedName>
</protein>
<evidence type="ECO:0000256" key="5">
    <source>
        <dbReference type="SAM" id="Phobius"/>
    </source>
</evidence>
<dbReference type="EMBL" id="MHLI01000006">
    <property type="protein sequence ID" value="OGZ05870.1"/>
    <property type="molecule type" value="Genomic_DNA"/>
</dbReference>
<proteinExistence type="predicted"/>
<keyword evidence="5" id="KW-1133">Transmembrane helix</keyword>
<dbReference type="Pfam" id="PF18884">
    <property type="entry name" value="TSP3_bac"/>
    <property type="match status" value="2"/>
</dbReference>
<evidence type="ECO:0008006" key="8">
    <source>
        <dbReference type="Google" id="ProtNLM"/>
    </source>
</evidence>
<gene>
    <name evidence="6" type="ORF">A2845_03645</name>
</gene>
<reference evidence="6 7" key="1">
    <citation type="journal article" date="2016" name="Nat. Commun.">
        <title>Thousands of microbial genomes shed light on interconnected biogeochemical processes in an aquifer system.</title>
        <authorList>
            <person name="Anantharaman K."/>
            <person name="Brown C.T."/>
            <person name="Hug L.A."/>
            <person name="Sharon I."/>
            <person name="Castelle C.J."/>
            <person name="Probst A.J."/>
            <person name="Thomas B.C."/>
            <person name="Singh A."/>
            <person name="Wilkins M.J."/>
            <person name="Karaoz U."/>
            <person name="Brodie E.L."/>
            <person name="Williams K.H."/>
            <person name="Hubbard S.S."/>
            <person name="Banfield J.F."/>
        </authorList>
    </citation>
    <scope>NUCLEOTIDE SEQUENCE [LARGE SCALE GENOMIC DNA]</scope>
</reference>
<keyword evidence="2" id="KW-0964">Secreted</keyword>
<comment type="subcellular location">
    <subcellularLocation>
        <location evidence="1">Secreted</location>
    </subcellularLocation>
</comment>
<keyword evidence="3" id="KW-0732">Signal</keyword>
<name>A0A1G2CYW5_9BACT</name>
<dbReference type="InterPro" id="IPR013783">
    <property type="entry name" value="Ig-like_fold"/>
</dbReference>
<organism evidence="6 7">
    <name type="scientific">Candidatus Lloydbacteria bacterium RIFCSPHIGHO2_01_FULL_49_22</name>
    <dbReference type="NCBI Taxonomy" id="1798658"/>
    <lineage>
        <taxon>Bacteria</taxon>
        <taxon>Candidatus Lloydiibacteriota</taxon>
    </lineage>
</organism>
<comment type="caution">
    <text evidence="6">The sequence shown here is derived from an EMBL/GenBank/DDBJ whole genome shotgun (WGS) entry which is preliminary data.</text>
</comment>
<keyword evidence="4" id="KW-0106">Calcium</keyword>
<accession>A0A1G2CYW5</accession>
<sequence length="761" mass="82276">MRRSPPNHFLIHTFAHLAAVFAILAVAVLMGVIGKTHGPQVGGMLAQTSGGTWVNLSATTTESPAVLTEVFFSAQPGPLARCDTGSPLTPVFFLVTKADGGDFLVSSDTGMNNAQIAWGEYPLPNGRYTWNASVKPGYVGAGALHGEFVIDNLCAPTETAVPPVSFGSGSSAIELPSLSSSTVKALSENTVSIFETKNPAITSAIARPQLRLFVDNKPVQTAMVFDRELLELRVTTAASAKVSVAAIDRSGSTTVLGFAEKDDLLSKVGVDVWTYEYDMKRSVPGIYKIFASMTGEDGKEILSERTSIEVRRVIHSDGAADALSYAPAATSESGTMTTSVRVSSEDKRAILDRVSDPSSCANEEECDIYCSNDIPEVHTQCLAYVRSPSAALPASVRSLVDGVDPARIIQMLGDRARRPKELSELINVPDEFKQHCADMTHADVCIKALVRNDMGRPETLLAMKEDIIRLREEEMKIFALRVGARSFIDSDNDGVTDYDEVTLYGTDPDRVDTDGDGFPDGAELLARTNPRGGERIIIATSSDVTGRNIVTDTERIFSDESIRLENPLIAGVPEPTLLSVRNVVVAELGTDEFGSTSIKKLKIEGFAPANSFVTVYVFSDPIVVTVKTDANGVWSHVLDRNISSGTHHVYGTINDANGRIIAKSAPLAFVKEATLVLSDQAPSATDANRNWRGASLYAMIAVVIGVLGVFLSIIGFILKRKEYPEFECSDIPFIRKTVVMLRRVHHGISGRFWSVVERHKK</sequence>
<evidence type="ECO:0000313" key="6">
    <source>
        <dbReference type="EMBL" id="OGZ05870.1"/>
    </source>
</evidence>
<dbReference type="SUPFAM" id="SSF103647">
    <property type="entry name" value="TSP type-3 repeat"/>
    <property type="match status" value="1"/>
</dbReference>
<dbReference type="GO" id="GO:0005509">
    <property type="term" value="F:calcium ion binding"/>
    <property type="evidence" value="ECO:0007669"/>
    <property type="project" value="InterPro"/>
</dbReference>